<comment type="caution">
    <text evidence="1">The sequence shown here is derived from an EMBL/GenBank/DDBJ whole genome shotgun (WGS) entry which is preliminary data.</text>
</comment>
<organism evidence="1 2">
    <name type="scientific">Eleutherodactylus coqui</name>
    <name type="common">Puerto Rican coqui</name>
    <dbReference type="NCBI Taxonomy" id="57060"/>
    <lineage>
        <taxon>Eukaryota</taxon>
        <taxon>Metazoa</taxon>
        <taxon>Chordata</taxon>
        <taxon>Craniata</taxon>
        <taxon>Vertebrata</taxon>
        <taxon>Euteleostomi</taxon>
        <taxon>Amphibia</taxon>
        <taxon>Batrachia</taxon>
        <taxon>Anura</taxon>
        <taxon>Neobatrachia</taxon>
        <taxon>Hyloidea</taxon>
        <taxon>Eleutherodactylidae</taxon>
        <taxon>Eleutherodactylinae</taxon>
        <taxon>Eleutherodactylus</taxon>
        <taxon>Eleutherodactylus</taxon>
    </lineage>
</organism>
<dbReference type="EMBL" id="WNTK01000004">
    <property type="protein sequence ID" value="KAG9484973.1"/>
    <property type="molecule type" value="Genomic_DNA"/>
</dbReference>
<evidence type="ECO:0000313" key="2">
    <source>
        <dbReference type="Proteomes" id="UP000770717"/>
    </source>
</evidence>
<keyword evidence="2" id="KW-1185">Reference proteome</keyword>
<gene>
    <name evidence="1" type="ORF">GDO78_008201</name>
</gene>
<protein>
    <submittedName>
        <fullName evidence="1">Uncharacterized protein</fullName>
    </submittedName>
</protein>
<proteinExistence type="predicted"/>
<evidence type="ECO:0000313" key="1">
    <source>
        <dbReference type="EMBL" id="KAG9484973.1"/>
    </source>
</evidence>
<reference evidence="1" key="1">
    <citation type="thesis" date="2020" institute="ProQuest LLC" country="789 East Eisenhower Parkway, Ann Arbor, MI, USA">
        <title>Comparative Genomics and Chromosome Evolution.</title>
        <authorList>
            <person name="Mudd A.B."/>
        </authorList>
    </citation>
    <scope>NUCLEOTIDE SEQUENCE</scope>
    <source>
        <strain evidence="1">HN-11 Male</strain>
        <tissue evidence="1">Kidney and liver</tissue>
    </source>
</reference>
<name>A0A8J6FAW6_ELECQ</name>
<dbReference type="Proteomes" id="UP000770717">
    <property type="component" value="Unassembled WGS sequence"/>
</dbReference>
<sequence length="80" mass="9353">MFKVNLGNTPLRRSKLLTSKHKSSIHVKKHKYKDLICCICIAAFYKLYSWRGKPELGWISYQKLDSTSFVGHGEVYVIKY</sequence>
<dbReference type="AlphaFoldDB" id="A0A8J6FAW6"/>
<accession>A0A8J6FAW6</accession>